<gene>
    <name evidence="2" type="ORF">CLV75_3569</name>
</gene>
<feature type="domain" description="N-acetyltransferase" evidence="1">
    <location>
        <begin position="7"/>
        <end position="159"/>
    </location>
</feature>
<dbReference type="STRING" id="981384.GCA_000192475_02521"/>
<dbReference type="InterPro" id="IPR000182">
    <property type="entry name" value="GNAT_dom"/>
</dbReference>
<protein>
    <submittedName>
        <fullName evidence="2">Acetyltransferase (GNAT) family protein</fullName>
    </submittedName>
</protein>
<dbReference type="RefSeq" id="WP_010440880.1">
    <property type="nucleotide sequence ID" value="NZ_AEYW01000007.1"/>
</dbReference>
<organism evidence="2 3">
    <name type="scientific">Ruegeria conchae</name>
    <dbReference type="NCBI Taxonomy" id="981384"/>
    <lineage>
        <taxon>Bacteria</taxon>
        <taxon>Pseudomonadati</taxon>
        <taxon>Pseudomonadota</taxon>
        <taxon>Alphaproteobacteria</taxon>
        <taxon>Rhodobacterales</taxon>
        <taxon>Roseobacteraceae</taxon>
        <taxon>Ruegeria</taxon>
    </lineage>
</organism>
<dbReference type="GO" id="GO:0016747">
    <property type="term" value="F:acyltransferase activity, transferring groups other than amino-acyl groups"/>
    <property type="evidence" value="ECO:0007669"/>
    <property type="project" value="InterPro"/>
</dbReference>
<dbReference type="AlphaFoldDB" id="A0A497YWW6"/>
<dbReference type="InterPro" id="IPR016181">
    <property type="entry name" value="Acyl_CoA_acyltransferase"/>
</dbReference>
<sequence>MNTAYSEPTRLNRDSLVLPEVLRLIRESFAYMEGRIDPPSSMHRLTLDSLRRQIDEGEIWVIGDRPDAVVFLTPKPGRLYLSKLAVDLRQRDRGLARTLIEQAQVQARRYGLDILELQSRVELVENHATFARLGFSKTGETAHPGFDRPTSITMQKRLG</sequence>
<dbReference type="PROSITE" id="PS51186">
    <property type="entry name" value="GNAT"/>
    <property type="match status" value="1"/>
</dbReference>
<evidence type="ECO:0000313" key="2">
    <source>
        <dbReference type="EMBL" id="RLK00579.1"/>
    </source>
</evidence>
<dbReference type="Proteomes" id="UP000271700">
    <property type="component" value="Unassembled WGS sequence"/>
</dbReference>
<dbReference type="CDD" id="cd04301">
    <property type="entry name" value="NAT_SF"/>
    <property type="match status" value="1"/>
</dbReference>
<reference evidence="2 3" key="1">
    <citation type="submission" date="2018-10" db="EMBL/GenBank/DDBJ databases">
        <title>Genomic Encyclopedia of Archaeal and Bacterial Type Strains, Phase II (KMG-II): from individual species to whole genera.</title>
        <authorList>
            <person name="Goeker M."/>
        </authorList>
    </citation>
    <scope>NUCLEOTIDE SEQUENCE [LARGE SCALE GENOMIC DNA]</scope>
    <source>
        <strain evidence="2 3">DSM 29317</strain>
    </source>
</reference>
<accession>A0A497YWW6</accession>
<comment type="caution">
    <text evidence="2">The sequence shown here is derived from an EMBL/GenBank/DDBJ whole genome shotgun (WGS) entry which is preliminary data.</text>
</comment>
<dbReference type="SUPFAM" id="SSF55729">
    <property type="entry name" value="Acyl-CoA N-acyltransferases (Nat)"/>
    <property type="match status" value="1"/>
</dbReference>
<proteinExistence type="predicted"/>
<keyword evidence="3" id="KW-1185">Reference proteome</keyword>
<dbReference type="Gene3D" id="3.40.630.30">
    <property type="match status" value="1"/>
</dbReference>
<evidence type="ECO:0000313" key="3">
    <source>
        <dbReference type="Proteomes" id="UP000271700"/>
    </source>
</evidence>
<evidence type="ECO:0000259" key="1">
    <source>
        <dbReference type="PROSITE" id="PS51186"/>
    </source>
</evidence>
<keyword evidence="2" id="KW-0808">Transferase</keyword>
<name>A0A497YWW6_9RHOB</name>
<dbReference type="Pfam" id="PF00583">
    <property type="entry name" value="Acetyltransf_1"/>
    <property type="match status" value="1"/>
</dbReference>
<dbReference type="EMBL" id="RCCT01000006">
    <property type="protein sequence ID" value="RLK00579.1"/>
    <property type="molecule type" value="Genomic_DNA"/>
</dbReference>